<evidence type="ECO:0000313" key="4">
    <source>
        <dbReference type="Proteomes" id="UP001151760"/>
    </source>
</evidence>
<organism evidence="3 4">
    <name type="scientific">Tanacetum coccineum</name>
    <dbReference type="NCBI Taxonomy" id="301880"/>
    <lineage>
        <taxon>Eukaryota</taxon>
        <taxon>Viridiplantae</taxon>
        <taxon>Streptophyta</taxon>
        <taxon>Embryophyta</taxon>
        <taxon>Tracheophyta</taxon>
        <taxon>Spermatophyta</taxon>
        <taxon>Magnoliopsida</taxon>
        <taxon>eudicotyledons</taxon>
        <taxon>Gunneridae</taxon>
        <taxon>Pentapetalae</taxon>
        <taxon>asterids</taxon>
        <taxon>campanulids</taxon>
        <taxon>Asterales</taxon>
        <taxon>Asteraceae</taxon>
        <taxon>Asteroideae</taxon>
        <taxon>Anthemideae</taxon>
        <taxon>Anthemidinae</taxon>
        <taxon>Tanacetum</taxon>
    </lineage>
</organism>
<dbReference type="PROSITE" id="PS00141">
    <property type="entry name" value="ASP_PROTEASE"/>
    <property type="match status" value="1"/>
</dbReference>
<gene>
    <name evidence="3" type="ORF">Tco_1111294</name>
</gene>
<sequence>MDPNSSVGKTCLGENVIEISSEKAEGHGDWNSSEYQDTTNSGGKKEMKALIFHKMDTEEISDRYVAPCFVNGLEAYDDEINLGMEENMISNEFAVKLCLDHEVKHSEGVEIPLFVCKMGKSSRNKRKQLEKYQLIYSDMGPSLSTGKPLTQEEAEREALAIDICKRYSLLEEERPVIKTMAYSDNYKKILDGICLDKMKLDEEIKKEGEETITKIKGKALIENKDPGAFVIPIQMEGKINLNALVDTGSDINVMPYRVYKSLALQAVLDPFKKICVWKKVVSLLRSLPVPLQHVDWKPDYTGCFNKKEEGDGQWHAEIRLTDPYGNIYDQGFEVNGGSKGRAKVLRGNVVSMPKRNGRWLGVQRLDLFNKALMAVHIWKLLTMKESLWVLQLRPCIREFIWNKIGDGARASLGSLVWPQELGVKYPCLLSIPSPSMVWQSIRPRDVKVAWVDVVWFSNCITRHTFNLWLVIKRKLKTQDSLRSWDISNSLASSCPLCESQPDSHEHLFFDCSFSRQVWLHMRDLAGLSHLQPSLEVILDFIIPMAKRRTSNSVISKLVLAASVYFIWQKRNDRLFKCNKRTAAQVIECIMSAIRLKLMSCHFKNSKTDGMSSGLIEVQAWLEVNVFIMRIAKRKNLLSEEVLNSLSALIYCRALDTTTLRELIDSEGRLIPEALEPVVPSVAILRPPRASMHDLYKRIGSMEIRQGVIERMSYREPITHLDMISSSMTNIISSTHLSSNTQMMMSSVEFLRWLGLELYLLGFHYTTTDLEVHGYGLGCSSIDTAGSSIPMSIGKWLVMPRCNSQVKNCKIDLLTQEYENFSIFNEETIDSGFTRAKVRTIEEAKDLATLSLFELVGNLKVYEMILENDGIGSKSTAKEKVKSLAHKAKVTREQTSIDSDSQEVVMKM</sequence>
<dbReference type="PANTHER" id="PTHR33116">
    <property type="entry name" value="REVERSE TRANSCRIPTASE ZINC-BINDING DOMAIN-CONTAINING PROTEIN-RELATED-RELATED"/>
    <property type="match status" value="1"/>
</dbReference>
<keyword evidence="4" id="KW-1185">Reference proteome</keyword>
<dbReference type="Gene3D" id="2.40.70.10">
    <property type="entry name" value="Acid Proteases"/>
    <property type="match status" value="1"/>
</dbReference>
<comment type="caution">
    <text evidence="3">The sequence shown here is derived from an EMBL/GenBank/DDBJ whole genome shotgun (WGS) entry which is preliminary data.</text>
</comment>
<dbReference type="EMBL" id="BQNB010020916">
    <property type="protein sequence ID" value="GJU00956.1"/>
    <property type="molecule type" value="Genomic_DNA"/>
</dbReference>
<evidence type="ECO:0000256" key="1">
    <source>
        <dbReference type="SAM" id="MobiDB-lite"/>
    </source>
</evidence>
<reference evidence="3" key="1">
    <citation type="journal article" date="2022" name="Int. J. Mol. Sci.">
        <title>Draft Genome of Tanacetum Coccineum: Genomic Comparison of Closely Related Tanacetum-Family Plants.</title>
        <authorList>
            <person name="Yamashiro T."/>
            <person name="Shiraishi A."/>
            <person name="Nakayama K."/>
            <person name="Satake H."/>
        </authorList>
    </citation>
    <scope>NUCLEOTIDE SEQUENCE</scope>
</reference>
<name>A0ABQ5IL75_9ASTR</name>
<accession>A0ABQ5IL75</accession>
<dbReference type="InterPro" id="IPR026960">
    <property type="entry name" value="RVT-Znf"/>
</dbReference>
<protein>
    <recommendedName>
        <fullName evidence="2">Reverse transcriptase zinc-binding domain-containing protein</fullName>
    </recommendedName>
</protein>
<feature type="region of interest" description="Disordered" evidence="1">
    <location>
        <begin position="22"/>
        <end position="41"/>
    </location>
</feature>
<dbReference type="InterPro" id="IPR001969">
    <property type="entry name" value="Aspartic_peptidase_AS"/>
</dbReference>
<evidence type="ECO:0000313" key="3">
    <source>
        <dbReference type="EMBL" id="GJU00956.1"/>
    </source>
</evidence>
<proteinExistence type="predicted"/>
<evidence type="ECO:0000259" key="2">
    <source>
        <dbReference type="Pfam" id="PF13966"/>
    </source>
</evidence>
<reference evidence="3" key="2">
    <citation type="submission" date="2022-01" db="EMBL/GenBank/DDBJ databases">
        <authorList>
            <person name="Yamashiro T."/>
            <person name="Shiraishi A."/>
            <person name="Satake H."/>
            <person name="Nakayama K."/>
        </authorList>
    </citation>
    <scope>NUCLEOTIDE SEQUENCE</scope>
</reference>
<dbReference type="InterPro" id="IPR021109">
    <property type="entry name" value="Peptidase_aspartic_dom_sf"/>
</dbReference>
<dbReference type="Proteomes" id="UP001151760">
    <property type="component" value="Unassembled WGS sequence"/>
</dbReference>
<feature type="domain" description="Reverse transcriptase zinc-binding" evidence="2">
    <location>
        <begin position="436"/>
        <end position="518"/>
    </location>
</feature>
<dbReference type="Pfam" id="PF13966">
    <property type="entry name" value="zf-RVT"/>
    <property type="match status" value="1"/>
</dbReference>
<dbReference type="PANTHER" id="PTHR33116:SF76">
    <property type="entry name" value="DUF4283 DOMAIN-CONTAINING PROTEIN"/>
    <property type="match status" value="1"/>
</dbReference>
<feature type="compositionally biased region" description="Polar residues" evidence="1">
    <location>
        <begin position="30"/>
        <end position="41"/>
    </location>
</feature>